<accession>A0A9W8EAS7</accession>
<dbReference type="OrthoDB" id="2130750at2759"/>
<name>A0A9W8EAS7_9FUNG</name>
<reference evidence="1" key="1">
    <citation type="submission" date="2022-07" db="EMBL/GenBank/DDBJ databases">
        <title>Phylogenomic reconstructions and comparative analyses of Kickxellomycotina fungi.</title>
        <authorList>
            <person name="Reynolds N.K."/>
            <person name="Stajich J.E."/>
            <person name="Barry K."/>
            <person name="Grigoriev I.V."/>
            <person name="Crous P."/>
            <person name="Smith M.E."/>
        </authorList>
    </citation>
    <scope>NUCLEOTIDE SEQUENCE</scope>
    <source>
        <strain evidence="1">RSA 567</strain>
    </source>
</reference>
<gene>
    <name evidence="1" type="ORF">H4R34_004839</name>
</gene>
<evidence type="ECO:0000313" key="2">
    <source>
        <dbReference type="Proteomes" id="UP001151582"/>
    </source>
</evidence>
<dbReference type="AlphaFoldDB" id="A0A9W8EAS7"/>
<sequence length="96" mass="10515">VTSISRTYTAPQFTDVSLVEKFELSEQQYEVLPDSVLAFKKRNKVGRFSDESKAAAAVADNKFEQEAATISVGARCQVVISDQGIPKLGTVRYVGK</sequence>
<dbReference type="SUPFAM" id="SSF74924">
    <property type="entry name" value="Cap-Gly domain"/>
    <property type="match status" value="1"/>
</dbReference>
<proteinExistence type="predicted"/>
<protein>
    <submittedName>
        <fullName evidence="1">Uncharacterized protein</fullName>
    </submittedName>
</protein>
<keyword evidence="2" id="KW-1185">Reference proteome</keyword>
<evidence type="ECO:0000313" key="1">
    <source>
        <dbReference type="EMBL" id="KAJ1974110.1"/>
    </source>
</evidence>
<dbReference type="InterPro" id="IPR036859">
    <property type="entry name" value="CAP-Gly_dom_sf"/>
</dbReference>
<dbReference type="EMBL" id="JANBQB010000702">
    <property type="protein sequence ID" value="KAJ1974110.1"/>
    <property type="molecule type" value="Genomic_DNA"/>
</dbReference>
<organism evidence="1 2">
    <name type="scientific">Dimargaris verticillata</name>
    <dbReference type="NCBI Taxonomy" id="2761393"/>
    <lineage>
        <taxon>Eukaryota</taxon>
        <taxon>Fungi</taxon>
        <taxon>Fungi incertae sedis</taxon>
        <taxon>Zoopagomycota</taxon>
        <taxon>Kickxellomycotina</taxon>
        <taxon>Dimargaritomycetes</taxon>
        <taxon>Dimargaritales</taxon>
        <taxon>Dimargaritaceae</taxon>
        <taxon>Dimargaris</taxon>
    </lineage>
</organism>
<feature type="non-terminal residue" evidence="1">
    <location>
        <position position="1"/>
    </location>
</feature>
<comment type="caution">
    <text evidence="1">The sequence shown here is derived from an EMBL/GenBank/DDBJ whole genome shotgun (WGS) entry which is preliminary data.</text>
</comment>
<dbReference type="Proteomes" id="UP001151582">
    <property type="component" value="Unassembled WGS sequence"/>
</dbReference>